<comment type="caution">
    <text evidence="4">The sequence shown here is derived from an EMBL/GenBank/DDBJ whole genome shotgun (WGS) entry which is preliminary data.</text>
</comment>
<name>A0A9P6ZWC8_9AGAM</name>
<dbReference type="SMART" id="SM00382">
    <property type="entry name" value="AAA"/>
    <property type="match status" value="1"/>
</dbReference>
<dbReference type="EMBL" id="JABBWD010000021">
    <property type="protein sequence ID" value="KAG1777387.1"/>
    <property type="molecule type" value="Genomic_DNA"/>
</dbReference>
<keyword evidence="1" id="KW-0233">DNA recombination</keyword>
<organism evidence="4 5">
    <name type="scientific">Suillus placidus</name>
    <dbReference type="NCBI Taxonomy" id="48579"/>
    <lineage>
        <taxon>Eukaryota</taxon>
        <taxon>Fungi</taxon>
        <taxon>Dikarya</taxon>
        <taxon>Basidiomycota</taxon>
        <taxon>Agaricomycotina</taxon>
        <taxon>Agaricomycetes</taxon>
        <taxon>Agaricomycetidae</taxon>
        <taxon>Boletales</taxon>
        <taxon>Suillineae</taxon>
        <taxon>Suillaceae</taxon>
        <taxon>Suillus</taxon>
    </lineage>
</organism>
<dbReference type="CDD" id="cd18809">
    <property type="entry name" value="SF1_C_RecD"/>
    <property type="match status" value="1"/>
</dbReference>
<reference evidence="4" key="1">
    <citation type="journal article" date="2020" name="New Phytol.">
        <title>Comparative genomics reveals dynamic genome evolution in host specialist ectomycorrhizal fungi.</title>
        <authorList>
            <person name="Lofgren L.A."/>
            <person name="Nguyen N.H."/>
            <person name="Vilgalys R."/>
            <person name="Ruytinx J."/>
            <person name="Liao H.L."/>
            <person name="Branco S."/>
            <person name="Kuo A."/>
            <person name="LaButti K."/>
            <person name="Lipzen A."/>
            <person name="Andreopoulos W."/>
            <person name="Pangilinan J."/>
            <person name="Riley R."/>
            <person name="Hundley H."/>
            <person name="Na H."/>
            <person name="Barry K."/>
            <person name="Grigoriev I.V."/>
            <person name="Stajich J.E."/>
            <person name="Kennedy P.G."/>
        </authorList>
    </citation>
    <scope>NUCLEOTIDE SEQUENCE</scope>
    <source>
        <strain evidence="4">DOB743</strain>
    </source>
</reference>
<comment type="similarity">
    <text evidence="1">Belongs to the helicase family.</text>
</comment>
<dbReference type="Gene3D" id="3.40.970.10">
    <property type="entry name" value="Ribonuclease H1, N-terminal domain"/>
    <property type="match status" value="1"/>
</dbReference>
<evidence type="ECO:0000313" key="5">
    <source>
        <dbReference type="Proteomes" id="UP000714275"/>
    </source>
</evidence>
<dbReference type="PANTHER" id="PTHR47642:SF5">
    <property type="entry name" value="ATP-DEPENDENT DNA HELICASE"/>
    <property type="match status" value="1"/>
</dbReference>
<accession>A0A9P6ZWC8</accession>
<keyword evidence="1" id="KW-0234">DNA repair</keyword>
<dbReference type="InterPro" id="IPR010285">
    <property type="entry name" value="DNA_helicase_pif1-like_DEAD"/>
</dbReference>
<feature type="region of interest" description="Disordered" evidence="2">
    <location>
        <begin position="57"/>
        <end position="93"/>
    </location>
</feature>
<proteinExistence type="inferred from homology"/>
<feature type="compositionally biased region" description="Polar residues" evidence="2">
    <location>
        <begin position="59"/>
        <end position="71"/>
    </location>
</feature>
<dbReference type="Pfam" id="PF01693">
    <property type="entry name" value="Cauli_VI"/>
    <property type="match status" value="1"/>
</dbReference>
<keyword evidence="1" id="KW-0378">Hydrolase</keyword>
<sequence length="489" mass="53672">MPKAAKKYYAVRIGRQGPQIYNSWAEVSFLSILLPASSMEPMSSSGLSVPSTFEPRMARSNQAKAEKQSPTFEGRDRAPIETSAPGPSSESVILSEEQKNVLRRVERGENVFFTGSAGTGKSVLLREIIRARGGRGHSGLAITASTGIASVNIGGTTVHSWAGIGLGLEDAKKLGGKFLGQPKFERVKQRWQCVQTLIVDEGLRHMDIIARIVRRSDKPFGGIQRYFAIQHSPAYMNLEFVNMLNAMRFGKLDKASIQAFQSLSRPVEYEDGIGPTQLYPTRSEVDSANQRKLASLPGDGIMYPATDTPGRDSNDNLVSLEQMGRLLERLVAQRVIHLKNMVQGQLVNGSVGQVVRFSTSEEALRTSTPIATEEGLKGGLSTKSELPANYDNSQWPVVRFTCGREILCVPTDFTVDNADGGIEARRRQVPLILAWALSVHKSQGQTLERVKVDLGRTFEKGQGKSFLKTHHACSLLPSQHMLHFLVLLA</sequence>
<dbReference type="Proteomes" id="UP000714275">
    <property type="component" value="Unassembled WGS sequence"/>
</dbReference>
<dbReference type="PANTHER" id="PTHR47642">
    <property type="entry name" value="ATP-DEPENDENT DNA HELICASE"/>
    <property type="match status" value="1"/>
</dbReference>
<dbReference type="Pfam" id="PF05970">
    <property type="entry name" value="PIF1"/>
    <property type="match status" value="1"/>
</dbReference>
<evidence type="ECO:0000259" key="3">
    <source>
        <dbReference type="SMART" id="SM00382"/>
    </source>
</evidence>
<dbReference type="GO" id="GO:0000723">
    <property type="term" value="P:telomere maintenance"/>
    <property type="evidence" value="ECO:0007669"/>
    <property type="project" value="InterPro"/>
</dbReference>
<dbReference type="GO" id="GO:0006310">
    <property type="term" value="P:DNA recombination"/>
    <property type="evidence" value="ECO:0007669"/>
    <property type="project" value="UniProtKB-KW"/>
</dbReference>
<dbReference type="EC" id="5.6.2.3" evidence="1"/>
<feature type="domain" description="AAA+ ATPase" evidence="3">
    <location>
        <begin position="107"/>
        <end position="342"/>
    </location>
</feature>
<dbReference type="AlphaFoldDB" id="A0A9P6ZWC8"/>
<dbReference type="GO" id="GO:0005524">
    <property type="term" value="F:ATP binding"/>
    <property type="evidence" value="ECO:0007669"/>
    <property type="project" value="UniProtKB-KW"/>
</dbReference>
<keyword evidence="5" id="KW-1185">Reference proteome</keyword>
<dbReference type="GO" id="GO:0016787">
    <property type="term" value="F:hydrolase activity"/>
    <property type="evidence" value="ECO:0007669"/>
    <property type="project" value="UniProtKB-KW"/>
</dbReference>
<dbReference type="InterPro" id="IPR051055">
    <property type="entry name" value="PIF1_helicase"/>
</dbReference>
<evidence type="ECO:0000256" key="1">
    <source>
        <dbReference type="RuleBase" id="RU363044"/>
    </source>
</evidence>
<dbReference type="OrthoDB" id="432234at2759"/>
<dbReference type="InterPro" id="IPR037056">
    <property type="entry name" value="RNase_H1_N_sf"/>
</dbReference>
<dbReference type="InterPro" id="IPR003593">
    <property type="entry name" value="AAA+_ATPase"/>
</dbReference>
<keyword evidence="1" id="KW-0067">ATP-binding</keyword>
<protein>
    <recommendedName>
        <fullName evidence="1">ATP-dependent DNA helicase</fullName>
        <ecNumber evidence="1">5.6.2.3</ecNumber>
    </recommendedName>
</protein>
<gene>
    <name evidence="4" type="ORF">EV702DRAFT_969889</name>
</gene>
<comment type="cofactor">
    <cofactor evidence="1">
        <name>Mg(2+)</name>
        <dbReference type="ChEBI" id="CHEBI:18420"/>
    </cofactor>
</comment>
<evidence type="ECO:0000256" key="2">
    <source>
        <dbReference type="SAM" id="MobiDB-lite"/>
    </source>
</evidence>
<dbReference type="InterPro" id="IPR011320">
    <property type="entry name" value="RNase_H1_N"/>
</dbReference>
<evidence type="ECO:0000313" key="4">
    <source>
        <dbReference type="EMBL" id="KAG1777387.1"/>
    </source>
</evidence>
<dbReference type="SUPFAM" id="SSF52540">
    <property type="entry name" value="P-loop containing nucleoside triphosphate hydrolases"/>
    <property type="match status" value="2"/>
</dbReference>
<dbReference type="GO" id="GO:0043139">
    <property type="term" value="F:5'-3' DNA helicase activity"/>
    <property type="evidence" value="ECO:0007669"/>
    <property type="project" value="UniProtKB-EC"/>
</dbReference>
<keyword evidence="1" id="KW-0227">DNA damage</keyword>
<comment type="catalytic activity">
    <reaction evidence="1">
        <text>ATP + H2O = ADP + phosphate + H(+)</text>
        <dbReference type="Rhea" id="RHEA:13065"/>
        <dbReference type="ChEBI" id="CHEBI:15377"/>
        <dbReference type="ChEBI" id="CHEBI:15378"/>
        <dbReference type="ChEBI" id="CHEBI:30616"/>
        <dbReference type="ChEBI" id="CHEBI:43474"/>
        <dbReference type="ChEBI" id="CHEBI:456216"/>
        <dbReference type="EC" id="5.6.2.3"/>
    </reaction>
</comment>
<keyword evidence="1 4" id="KW-0347">Helicase</keyword>
<keyword evidence="1" id="KW-0547">Nucleotide-binding</keyword>
<dbReference type="InterPro" id="IPR027417">
    <property type="entry name" value="P-loop_NTPase"/>
</dbReference>
<dbReference type="GO" id="GO:0006281">
    <property type="term" value="P:DNA repair"/>
    <property type="evidence" value="ECO:0007669"/>
    <property type="project" value="UniProtKB-KW"/>
</dbReference>
<dbReference type="Gene3D" id="3.40.50.300">
    <property type="entry name" value="P-loop containing nucleotide triphosphate hydrolases"/>
    <property type="match status" value="1"/>
</dbReference>